<evidence type="ECO:0000256" key="9">
    <source>
        <dbReference type="PIRSR" id="PIRSR604385-2"/>
    </source>
</evidence>
<evidence type="ECO:0000313" key="12">
    <source>
        <dbReference type="EMBL" id="UOB17031.1"/>
    </source>
</evidence>
<keyword evidence="9" id="KW-0460">Magnesium</keyword>
<evidence type="ECO:0000256" key="10">
    <source>
        <dbReference type="PIRSR" id="PIRSR604385-3"/>
    </source>
</evidence>
<evidence type="ECO:0000313" key="13">
    <source>
        <dbReference type="Proteomes" id="UP000831290"/>
    </source>
</evidence>
<comment type="similarity">
    <text evidence="3">Belongs to the Nudix hydrolase family. NudK subfamily.</text>
</comment>
<dbReference type="AlphaFoldDB" id="A0A9E6ZZY0"/>
<gene>
    <name evidence="12" type="ORF">MQE35_14985</name>
</gene>
<feature type="short sequence motif" description="Nudix box" evidence="10">
    <location>
        <begin position="87"/>
        <end position="108"/>
    </location>
</feature>
<feature type="domain" description="Nudix hydrolase" evidence="11">
    <location>
        <begin position="44"/>
        <end position="183"/>
    </location>
</feature>
<keyword evidence="9" id="KW-0479">Metal-binding</keyword>
<dbReference type="NCBIfam" id="TIGR00052">
    <property type="entry name" value="nudix-type nucleoside diphosphatase, YffH/AdpP family"/>
    <property type="match status" value="1"/>
</dbReference>
<dbReference type="InterPro" id="IPR000086">
    <property type="entry name" value="NUDIX_hydrolase_dom"/>
</dbReference>
<evidence type="ECO:0000256" key="5">
    <source>
        <dbReference type="ARBA" id="ARBA00016377"/>
    </source>
</evidence>
<comment type="catalytic activity">
    <reaction evidence="1">
        <text>GDP-alpha-D-mannose + H2O = alpha-D-mannose 1-phosphate + GMP + 2 H(+)</text>
        <dbReference type="Rhea" id="RHEA:27978"/>
        <dbReference type="ChEBI" id="CHEBI:15377"/>
        <dbReference type="ChEBI" id="CHEBI:15378"/>
        <dbReference type="ChEBI" id="CHEBI:57527"/>
        <dbReference type="ChEBI" id="CHEBI:58115"/>
        <dbReference type="ChEBI" id="CHEBI:58409"/>
    </reaction>
</comment>
<dbReference type="InterPro" id="IPR004385">
    <property type="entry name" value="NDP_pyrophosphatase"/>
</dbReference>
<dbReference type="Proteomes" id="UP000831290">
    <property type="component" value="Chromosome"/>
</dbReference>
<keyword evidence="6" id="KW-0378">Hydrolase</keyword>
<evidence type="ECO:0000259" key="11">
    <source>
        <dbReference type="PROSITE" id="PS51462"/>
    </source>
</evidence>
<name>A0A9E6ZZY0_9FLAO</name>
<feature type="binding site" evidence="9">
    <location>
        <position position="154"/>
    </location>
    <ligand>
        <name>Mg(2+)</name>
        <dbReference type="ChEBI" id="CHEBI:18420"/>
        <label>1</label>
    </ligand>
</feature>
<dbReference type="SUPFAM" id="SSF55811">
    <property type="entry name" value="Nudix"/>
    <property type="match status" value="1"/>
</dbReference>
<evidence type="ECO:0000256" key="1">
    <source>
        <dbReference type="ARBA" id="ARBA00000847"/>
    </source>
</evidence>
<dbReference type="PROSITE" id="PS51462">
    <property type="entry name" value="NUDIX"/>
    <property type="match status" value="1"/>
</dbReference>
<dbReference type="PANTHER" id="PTHR11839:SF18">
    <property type="entry name" value="NUDIX HYDROLASE DOMAIN-CONTAINING PROTEIN"/>
    <property type="match status" value="1"/>
</dbReference>
<dbReference type="GO" id="GO:0046872">
    <property type="term" value="F:metal ion binding"/>
    <property type="evidence" value="ECO:0007669"/>
    <property type="project" value="UniProtKB-KW"/>
</dbReference>
<protein>
    <recommendedName>
        <fullName evidence="5">GDP-mannose pyrophosphatase</fullName>
    </recommendedName>
    <alternativeName>
        <fullName evidence="7">GDP-mannose hydrolase</fullName>
    </alternativeName>
    <alternativeName>
        <fullName evidence="8">GDPMK</fullName>
    </alternativeName>
</protein>
<evidence type="ECO:0000256" key="7">
    <source>
        <dbReference type="ARBA" id="ARBA00032162"/>
    </source>
</evidence>
<proteinExistence type="inferred from homology"/>
<feature type="binding site" evidence="9">
    <location>
        <position position="105"/>
    </location>
    <ligand>
        <name>Mg(2+)</name>
        <dbReference type="ChEBI" id="CHEBI:18420"/>
        <label>1</label>
    </ligand>
</feature>
<evidence type="ECO:0000256" key="6">
    <source>
        <dbReference type="ARBA" id="ARBA00022801"/>
    </source>
</evidence>
<comment type="subunit">
    <text evidence="4">Homodimer.</text>
</comment>
<keyword evidence="13" id="KW-1185">Reference proteome</keyword>
<dbReference type="GO" id="GO:0019693">
    <property type="term" value="P:ribose phosphate metabolic process"/>
    <property type="evidence" value="ECO:0007669"/>
    <property type="project" value="TreeGrafter"/>
</dbReference>
<dbReference type="KEGG" id="fbm:MQE35_14985"/>
<feature type="binding site" evidence="9">
    <location>
        <position position="86"/>
    </location>
    <ligand>
        <name>Mg(2+)</name>
        <dbReference type="ChEBI" id="CHEBI:18420"/>
        <label>1</label>
    </ligand>
</feature>
<dbReference type="Gene3D" id="3.90.79.10">
    <property type="entry name" value="Nucleoside Triphosphate Pyrophosphohydrolase"/>
    <property type="match status" value="1"/>
</dbReference>
<evidence type="ECO:0000256" key="3">
    <source>
        <dbReference type="ARBA" id="ARBA00007275"/>
    </source>
</evidence>
<dbReference type="EMBL" id="CP094358">
    <property type="protein sequence ID" value="UOB17031.1"/>
    <property type="molecule type" value="Genomic_DNA"/>
</dbReference>
<dbReference type="Pfam" id="PF00293">
    <property type="entry name" value="NUDIX"/>
    <property type="match status" value="1"/>
</dbReference>
<evidence type="ECO:0000256" key="8">
    <source>
        <dbReference type="ARBA" id="ARBA00032272"/>
    </source>
</evidence>
<dbReference type="GO" id="GO:0016818">
    <property type="term" value="F:hydrolase activity, acting on acid anhydrides, in phosphorus-containing anhydrides"/>
    <property type="evidence" value="ECO:0007669"/>
    <property type="project" value="InterPro"/>
</dbReference>
<dbReference type="GO" id="GO:0006753">
    <property type="term" value="P:nucleoside phosphate metabolic process"/>
    <property type="evidence" value="ECO:0007669"/>
    <property type="project" value="TreeGrafter"/>
</dbReference>
<evidence type="ECO:0000256" key="2">
    <source>
        <dbReference type="ARBA" id="ARBA00001946"/>
    </source>
</evidence>
<reference evidence="12" key="1">
    <citation type="submission" date="2022-03" db="EMBL/GenBank/DDBJ databases">
        <title>Description of Abyssus ytuae gen. nov., sp. nov., a novel member of the family Flavobacteriaceae isolated from the sediment of Mariana Trench.</title>
        <authorList>
            <person name="Zhang J."/>
            <person name="Xu X."/>
        </authorList>
    </citation>
    <scope>NUCLEOTIDE SEQUENCE</scope>
    <source>
        <strain evidence="12">MT3330</strain>
    </source>
</reference>
<dbReference type="PANTHER" id="PTHR11839">
    <property type="entry name" value="UDP/ADP-SUGAR PYROPHOSPHATASE"/>
    <property type="match status" value="1"/>
</dbReference>
<dbReference type="CDD" id="cd24157">
    <property type="entry name" value="NUDIX_GDPMK"/>
    <property type="match status" value="1"/>
</dbReference>
<comment type="cofactor">
    <cofactor evidence="2 9">
        <name>Mg(2+)</name>
        <dbReference type="ChEBI" id="CHEBI:18420"/>
    </cofactor>
</comment>
<dbReference type="GO" id="GO:0005829">
    <property type="term" value="C:cytosol"/>
    <property type="evidence" value="ECO:0007669"/>
    <property type="project" value="TreeGrafter"/>
</dbReference>
<accession>A0A9E6ZZY0</accession>
<feature type="binding site" evidence="9">
    <location>
        <position position="101"/>
    </location>
    <ligand>
        <name>Mg(2+)</name>
        <dbReference type="ChEBI" id="CHEBI:18420"/>
        <label>1</label>
    </ligand>
</feature>
<sequence length="193" mass="22232">MNNNRIKISDKQTLEKAWFKIERIKFDYLLEDGTWQPQTRDIHDHGNGATVLLYNKKKKTIILTKQLRMATYVNGNKTGMMIEAPAGLLEGDSPEACIIREVEEETGYRIKKVKKIMESYMTPGAVTELLYLFIAEYDESMKVSEGGGVEEEHENIEVIELEFEKAKKMMKDGEIKDAKTILLIQYAQLHNLI</sequence>
<evidence type="ECO:0000256" key="4">
    <source>
        <dbReference type="ARBA" id="ARBA00011738"/>
    </source>
</evidence>
<dbReference type="RefSeq" id="WP_255842294.1">
    <property type="nucleotide sequence ID" value="NZ_CP094358.1"/>
</dbReference>
<organism evidence="12 13">
    <name type="scientific">Abyssalbus ytuae</name>
    <dbReference type="NCBI Taxonomy" id="2926907"/>
    <lineage>
        <taxon>Bacteria</taxon>
        <taxon>Pseudomonadati</taxon>
        <taxon>Bacteroidota</taxon>
        <taxon>Flavobacteriia</taxon>
        <taxon>Flavobacteriales</taxon>
        <taxon>Flavobacteriaceae</taxon>
        <taxon>Abyssalbus</taxon>
    </lineage>
</organism>
<dbReference type="InterPro" id="IPR015797">
    <property type="entry name" value="NUDIX_hydrolase-like_dom_sf"/>
</dbReference>